<dbReference type="Proteomes" id="UP001066276">
    <property type="component" value="Chromosome 3_1"/>
</dbReference>
<gene>
    <name evidence="1" type="ORF">NDU88_005579</name>
</gene>
<dbReference type="EMBL" id="JANPWB010000005">
    <property type="protein sequence ID" value="KAJ1188822.1"/>
    <property type="molecule type" value="Genomic_DNA"/>
</dbReference>
<evidence type="ECO:0000313" key="2">
    <source>
        <dbReference type="Proteomes" id="UP001066276"/>
    </source>
</evidence>
<sequence>MGLRYTGAQLAQTARDGGSTWGDAGTVTETAAGSPFINNCATVHILKGKSEKSGRLTSTLCFNPKT</sequence>
<name>A0AAV7UMI6_PLEWA</name>
<protein>
    <submittedName>
        <fullName evidence="1">Uncharacterized protein</fullName>
    </submittedName>
</protein>
<reference evidence="1" key="1">
    <citation type="journal article" date="2022" name="bioRxiv">
        <title>Sequencing and chromosome-scale assembly of the giantPleurodeles waltlgenome.</title>
        <authorList>
            <person name="Brown T."/>
            <person name="Elewa A."/>
            <person name="Iarovenko S."/>
            <person name="Subramanian E."/>
            <person name="Araus A.J."/>
            <person name="Petzold A."/>
            <person name="Susuki M."/>
            <person name="Suzuki K.-i.T."/>
            <person name="Hayashi T."/>
            <person name="Toyoda A."/>
            <person name="Oliveira C."/>
            <person name="Osipova E."/>
            <person name="Leigh N.D."/>
            <person name="Simon A."/>
            <person name="Yun M.H."/>
        </authorList>
    </citation>
    <scope>NUCLEOTIDE SEQUENCE</scope>
    <source>
        <strain evidence="1">20211129_DDA</strain>
        <tissue evidence="1">Liver</tissue>
    </source>
</reference>
<comment type="caution">
    <text evidence="1">The sequence shown here is derived from an EMBL/GenBank/DDBJ whole genome shotgun (WGS) entry which is preliminary data.</text>
</comment>
<keyword evidence="2" id="KW-1185">Reference proteome</keyword>
<accession>A0AAV7UMI6</accession>
<dbReference type="AlphaFoldDB" id="A0AAV7UMI6"/>
<evidence type="ECO:0000313" key="1">
    <source>
        <dbReference type="EMBL" id="KAJ1188822.1"/>
    </source>
</evidence>
<organism evidence="1 2">
    <name type="scientific">Pleurodeles waltl</name>
    <name type="common">Iberian ribbed newt</name>
    <dbReference type="NCBI Taxonomy" id="8319"/>
    <lineage>
        <taxon>Eukaryota</taxon>
        <taxon>Metazoa</taxon>
        <taxon>Chordata</taxon>
        <taxon>Craniata</taxon>
        <taxon>Vertebrata</taxon>
        <taxon>Euteleostomi</taxon>
        <taxon>Amphibia</taxon>
        <taxon>Batrachia</taxon>
        <taxon>Caudata</taxon>
        <taxon>Salamandroidea</taxon>
        <taxon>Salamandridae</taxon>
        <taxon>Pleurodelinae</taxon>
        <taxon>Pleurodeles</taxon>
    </lineage>
</organism>
<proteinExistence type="predicted"/>